<sequence length="251" mass="26478">MRRGPALRWSGLTGPLLAWALFFWLVSAQELWRRSLTRLFPNVSTPIYERGTLLDLTGQHLALVGLTMGLVVVVGVGLGVWATRRAGLAFLPLVNNLTTAGQTFPPIAVLVLALPLLGFGQKAAVTALFAYALLPVTRGVILGLQSVPAEVQDAAQGLGLSERQRLTRLEWPAALPSTLAGIRTALVLTVATAALAPLVAVGGLGVPIIAGLGSDNLALILQGAVPVALLALLCEWTLRVVERVLTPWTAR</sequence>
<dbReference type="CDD" id="cd06261">
    <property type="entry name" value="TM_PBP2"/>
    <property type="match status" value="1"/>
</dbReference>
<dbReference type="InterPro" id="IPR000515">
    <property type="entry name" value="MetI-like"/>
</dbReference>
<dbReference type="InterPro" id="IPR035906">
    <property type="entry name" value="MetI-like_sf"/>
</dbReference>
<comment type="subcellular location">
    <subcellularLocation>
        <location evidence="6">Cell membrane</location>
        <topology evidence="6">Multi-pass membrane protein</topology>
    </subcellularLocation>
    <subcellularLocation>
        <location evidence="1">Membrane</location>
        <topology evidence="1">Multi-pass membrane protein</topology>
    </subcellularLocation>
</comment>
<dbReference type="SUPFAM" id="SSF161098">
    <property type="entry name" value="MetI-like"/>
    <property type="match status" value="1"/>
</dbReference>
<gene>
    <name evidence="8" type="ORF">SAMN04488058_10667</name>
</gene>
<protein>
    <submittedName>
        <fullName evidence="8">Osmoprotectant transport system permease protein</fullName>
    </submittedName>
</protein>
<evidence type="ECO:0000256" key="3">
    <source>
        <dbReference type="ARBA" id="ARBA00022692"/>
    </source>
</evidence>
<keyword evidence="4 6" id="KW-1133">Transmembrane helix</keyword>
<reference evidence="9" key="1">
    <citation type="submission" date="2016-10" db="EMBL/GenBank/DDBJ databases">
        <authorList>
            <person name="Varghese N."/>
            <person name="Submissions S."/>
        </authorList>
    </citation>
    <scope>NUCLEOTIDE SEQUENCE [LARGE SCALE GENOMIC DNA]</scope>
    <source>
        <strain evidence="9">CGMCC 1.10218</strain>
    </source>
</reference>
<keyword evidence="2 6" id="KW-0813">Transport</keyword>
<proteinExistence type="inferred from homology"/>
<dbReference type="STRING" id="856736.SAMN04488058_10667"/>
<name>A0A1H6XVF9_9DEIO</name>
<evidence type="ECO:0000313" key="8">
    <source>
        <dbReference type="EMBL" id="SEJ33068.1"/>
    </source>
</evidence>
<dbReference type="GO" id="GO:0005886">
    <property type="term" value="C:plasma membrane"/>
    <property type="evidence" value="ECO:0007669"/>
    <property type="project" value="UniProtKB-SubCell"/>
</dbReference>
<dbReference type="PROSITE" id="PS50928">
    <property type="entry name" value="ABC_TM1"/>
    <property type="match status" value="1"/>
</dbReference>
<dbReference type="Proteomes" id="UP000199223">
    <property type="component" value="Unassembled WGS sequence"/>
</dbReference>
<feature type="domain" description="ABC transmembrane type-1" evidence="7">
    <location>
        <begin position="57"/>
        <end position="238"/>
    </location>
</feature>
<comment type="similarity">
    <text evidence="6">Belongs to the binding-protein-dependent transport system permease family.</text>
</comment>
<feature type="transmembrane region" description="Helical" evidence="6">
    <location>
        <begin position="185"/>
        <end position="210"/>
    </location>
</feature>
<dbReference type="EMBL" id="FNZA01000006">
    <property type="protein sequence ID" value="SEJ33068.1"/>
    <property type="molecule type" value="Genomic_DNA"/>
</dbReference>
<dbReference type="OrthoDB" id="9801163at2"/>
<feature type="transmembrane region" description="Helical" evidence="6">
    <location>
        <begin position="61"/>
        <end position="81"/>
    </location>
</feature>
<dbReference type="GO" id="GO:0055085">
    <property type="term" value="P:transmembrane transport"/>
    <property type="evidence" value="ECO:0007669"/>
    <property type="project" value="InterPro"/>
</dbReference>
<evidence type="ECO:0000256" key="2">
    <source>
        <dbReference type="ARBA" id="ARBA00022448"/>
    </source>
</evidence>
<evidence type="ECO:0000256" key="5">
    <source>
        <dbReference type="ARBA" id="ARBA00023136"/>
    </source>
</evidence>
<dbReference type="Gene3D" id="1.10.3720.10">
    <property type="entry name" value="MetI-like"/>
    <property type="match status" value="1"/>
</dbReference>
<feature type="transmembrane region" description="Helical" evidence="6">
    <location>
        <begin position="93"/>
        <end position="117"/>
    </location>
</feature>
<evidence type="ECO:0000256" key="1">
    <source>
        <dbReference type="ARBA" id="ARBA00004141"/>
    </source>
</evidence>
<dbReference type="Pfam" id="PF00528">
    <property type="entry name" value="BPD_transp_1"/>
    <property type="match status" value="1"/>
</dbReference>
<evidence type="ECO:0000256" key="6">
    <source>
        <dbReference type="RuleBase" id="RU363032"/>
    </source>
</evidence>
<keyword evidence="3 6" id="KW-0812">Transmembrane</keyword>
<evidence type="ECO:0000259" key="7">
    <source>
        <dbReference type="PROSITE" id="PS50928"/>
    </source>
</evidence>
<dbReference type="PANTHER" id="PTHR30177">
    <property type="entry name" value="GLYCINE BETAINE/L-PROLINE TRANSPORT SYSTEM PERMEASE PROTEIN PROW"/>
    <property type="match status" value="1"/>
</dbReference>
<dbReference type="InterPro" id="IPR051204">
    <property type="entry name" value="ABC_transp_perm/SBD"/>
</dbReference>
<accession>A0A1H6XVF9</accession>
<keyword evidence="9" id="KW-1185">Reference proteome</keyword>
<evidence type="ECO:0000256" key="4">
    <source>
        <dbReference type="ARBA" id="ARBA00022989"/>
    </source>
</evidence>
<feature type="transmembrane region" description="Helical" evidence="6">
    <location>
        <begin position="216"/>
        <end position="238"/>
    </location>
</feature>
<organism evidence="8 9">
    <name type="scientific">Deinococcus reticulitermitis</name>
    <dbReference type="NCBI Taxonomy" id="856736"/>
    <lineage>
        <taxon>Bacteria</taxon>
        <taxon>Thermotogati</taxon>
        <taxon>Deinococcota</taxon>
        <taxon>Deinococci</taxon>
        <taxon>Deinococcales</taxon>
        <taxon>Deinococcaceae</taxon>
        <taxon>Deinococcus</taxon>
    </lineage>
</organism>
<dbReference type="RefSeq" id="WP_092264262.1">
    <property type="nucleotide sequence ID" value="NZ_FNZA01000006.1"/>
</dbReference>
<dbReference type="PANTHER" id="PTHR30177:SF32">
    <property type="entry name" value="GLYCINE BETAINE UPTAKE SYSTEM PERMEASE PROTEIN YEHW"/>
    <property type="match status" value="1"/>
</dbReference>
<dbReference type="FunFam" id="1.10.3720.10:FF:000001">
    <property type="entry name" value="Glycine betaine ABC transporter, permease"/>
    <property type="match status" value="1"/>
</dbReference>
<dbReference type="AlphaFoldDB" id="A0A1H6XVF9"/>
<keyword evidence="5 6" id="KW-0472">Membrane</keyword>
<evidence type="ECO:0000313" key="9">
    <source>
        <dbReference type="Proteomes" id="UP000199223"/>
    </source>
</evidence>